<dbReference type="OrthoDB" id="2917041at2759"/>
<reference evidence="2 3" key="1">
    <citation type="submission" date="2014-04" db="EMBL/GenBank/DDBJ databases">
        <authorList>
            <consortium name="DOE Joint Genome Institute"/>
            <person name="Kuo A."/>
            <person name="Kohler A."/>
            <person name="Jargeat P."/>
            <person name="Nagy L.G."/>
            <person name="Floudas D."/>
            <person name="Copeland A."/>
            <person name="Barry K.W."/>
            <person name="Cichocki N."/>
            <person name="Veneault-Fourrey C."/>
            <person name="LaButti K."/>
            <person name="Lindquist E.A."/>
            <person name="Lipzen A."/>
            <person name="Lundell T."/>
            <person name="Morin E."/>
            <person name="Murat C."/>
            <person name="Sun H."/>
            <person name="Tunlid A."/>
            <person name="Henrissat B."/>
            <person name="Grigoriev I.V."/>
            <person name="Hibbett D.S."/>
            <person name="Martin F."/>
            <person name="Nordberg H.P."/>
            <person name="Cantor M.N."/>
            <person name="Hua S.X."/>
        </authorList>
    </citation>
    <scope>NUCLEOTIDE SEQUENCE [LARGE SCALE GENOMIC DNA]</scope>
    <source>
        <strain evidence="2 3">Ve08.2h10</strain>
    </source>
</reference>
<reference evidence="3" key="2">
    <citation type="submission" date="2015-01" db="EMBL/GenBank/DDBJ databases">
        <title>Evolutionary Origins and Diversification of the Mycorrhizal Mutualists.</title>
        <authorList>
            <consortium name="DOE Joint Genome Institute"/>
            <consortium name="Mycorrhizal Genomics Consortium"/>
            <person name="Kohler A."/>
            <person name="Kuo A."/>
            <person name="Nagy L.G."/>
            <person name="Floudas D."/>
            <person name="Copeland A."/>
            <person name="Barry K.W."/>
            <person name="Cichocki N."/>
            <person name="Veneault-Fourrey C."/>
            <person name="LaButti K."/>
            <person name="Lindquist E.A."/>
            <person name="Lipzen A."/>
            <person name="Lundell T."/>
            <person name="Morin E."/>
            <person name="Murat C."/>
            <person name="Riley R."/>
            <person name="Ohm R."/>
            <person name="Sun H."/>
            <person name="Tunlid A."/>
            <person name="Henrissat B."/>
            <person name="Grigoriev I.V."/>
            <person name="Hibbett D.S."/>
            <person name="Martin F."/>
        </authorList>
    </citation>
    <scope>NUCLEOTIDE SEQUENCE [LARGE SCALE GENOMIC DNA]</scope>
    <source>
        <strain evidence="3">Ve08.2h10</strain>
    </source>
</reference>
<dbReference type="EMBL" id="KN825573">
    <property type="protein sequence ID" value="KIK84754.1"/>
    <property type="molecule type" value="Genomic_DNA"/>
</dbReference>
<organism evidence="2 3">
    <name type="scientific">Paxillus rubicundulus Ve08.2h10</name>
    <dbReference type="NCBI Taxonomy" id="930991"/>
    <lineage>
        <taxon>Eukaryota</taxon>
        <taxon>Fungi</taxon>
        <taxon>Dikarya</taxon>
        <taxon>Basidiomycota</taxon>
        <taxon>Agaricomycotina</taxon>
        <taxon>Agaricomycetes</taxon>
        <taxon>Agaricomycetidae</taxon>
        <taxon>Boletales</taxon>
        <taxon>Paxilineae</taxon>
        <taxon>Paxillaceae</taxon>
        <taxon>Paxillus</taxon>
    </lineage>
</organism>
<feature type="domain" description="DDE-1" evidence="1">
    <location>
        <begin position="4"/>
        <end position="158"/>
    </location>
</feature>
<feature type="non-terminal residue" evidence="2">
    <location>
        <position position="1"/>
    </location>
</feature>
<dbReference type="InParanoid" id="A0A0D0DPP3"/>
<sequence>MTICADGDSIAPTIIYKGQSLSTNWHQDNALKVFNAHLPKGWTDGEIGWQWIEDFNKKTCLKANATGHNHLLLIDGHNLHYTKDFLDYVRQNNIHILCYPAHTIHIYQGLNVVIFSPPKQYWTIKRDLFQNSTHQKITKANFISIYEKAHQKALTPENDHLAFKQTGVWPLNPDVVTGEMMASSLETSSHGQLPLPLPSPVR</sequence>
<dbReference type="InterPro" id="IPR004875">
    <property type="entry name" value="DDE_SF_endonuclease_dom"/>
</dbReference>
<name>A0A0D0DPP3_9AGAM</name>
<accession>A0A0D0DPP3</accession>
<dbReference type="GO" id="GO:0003676">
    <property type="term" value="F:nucleic acid binding"/>
    <property type="evidence" value="ECO:0007669"/>
    <property type="project" value="InterPro"/>
</dbReference>
<dbReference type="Proteomes" id="UP000054538">
    <property type="component" value="Unassembled WGS sequence"/>
</dbReference>
<evidence type="ECO:0000259" key="1">
    <source>
        <dbReference type="Pfam" id="PF03184"/>
    </source>
</evidence>
<dbReference type="HOGENOM" id="CLU_013929_2_2_1"/>
<keyword evidence="3" id="KW-1185">Reference proteome</keyword>
<gene>
    <name evidence="2" type="ORF">PAXRUDRAFT_88313</name>
</gene>
<evidence type="ECO:0000313" key="2">
    <source>
        <dbReference type="EMBL" id="KIK84754.1"/>
    </source>
</evidence>
<dbReference type="STRING" id="930991.A0A0D0DPP3"/>
<protein>
    <recommendedName>
        <fullName evidence="1">DDE-1 domain-containing protein</fullName>
    </recommendedName>
</protein>
<dbReference type="AlphaFoldDB" id="A0A0D0DPP3"/>
<proteinExistence type="predicted"/>
<evidence type="ECO:0000313" key="3">
    <source>
        <dbReference type="Proteomes" id="UP000054538"/>
    </source>
</evidence>
<dbReference type="Pfam" id="PF03184">
    <property type="entry name" value="DDE_1"/>
    <property type="match status" value="1"/>
</dbReference>